<gene>
    <name evidence="1" type="ORF">MOZ64_01700</name>
</gene>
<protein>
    <submittedName>
        <fullName evidence="1">Bacteriophage Gp15 family protein</fullName>
    </submittedName>
</protein>
<name>A0ABU4WJ30_9FIRM</name>
<reference evidence="1 2" key="1">
    <citation type="submission" date="2022-03" db="EMBL/GenBank/DDBJ databases">
        <title>Novel taxa within the pig intestine.</title>
        <authorList>
            <person name="Wylensek D."/>
            <person name="Bishof K."/>
            <person name="Afrizal A."/>
            <person name="Clavel T."/>
        </authorList>
    </citation>
    <scope>NUCLEOTIDE SEQUENCE [LARGE SCALE GENOMIC DNA]</scope>
    <source>
        <strain evidence="1 2">Cla-KB-P134</strain>
    </source>
</reference>
<dbReference type="RefSeq" id="WP_320324893.1">
    <property type="nucleotide sequence ID" value="NZ_JALBUS010000002.1"/>
</dbReference>
<dbReference type="Pfam" id="PF06854">
    <property type="entry name" value="Phage_Gp15"/>
    <property type="match status" value="1"/>
</dbReference>
<dbReference type="Proteomes" id="UP001285244">
    <property type="component" value="Unassembled WGS sequence"/>
</dbReference>
<sequence length="181" mass="21244">MNPLTQKLPSTLAVSEKEYRIITDFRYWLQINEVIMGHTRDDIGALIEGLFMEETPESTDAEELMQQIGWFLRCGEQLHAQTSKQKETFSYTADADYIIAAFQEFYSIDLMSIDDLHWWRFNILLNAMSGDSELKERVRFRNIKLSDIKDRKQRKQIKRIQRMIALPHAPIDDTDIGAALW</sequence>
<keyword evidence="2" id="KW-1185">Reference proteome</keyword>
<comment type="caution">
    <text evidence="1">The sequence shown here is derived from an EMBL/GenBank/DDBJ whole genome shotgun (WGS) entry which is preliminary data.</text>
</comment>
<dbReference type="InterPro" id="IPR009660">
    <property type="entry name" value="Phage_A500_Gp15"/>
</dbReference>
<dbReference type="EMBL" id="JALBUS010000002">
    <property type="protein sequence ID" value="MDX8416557.1"/>
    <property type="molecule type" value="Genomic_DNA"/>
</dbReference>
<organism evidence="1 2">
    <name type="scientific">Absicoccus intestinalis</name>
    <dbReference type="NCBI Taxonomy" id="2926319"/>
    <lineage>
        <taxon>Bacteria</taxon>
        <taxon>Bacillati</taxon>
        <taxon>Bacillota</taxon>
        <taxon>Erysipelotrichia</taxon>
        <taxon>Erysipelotrichales</taxon>
        <taxon>Erysipelotrichaceae</taxon>
        <taxon>Absicoccus</taxon>
    </lineage>
</organism>
<proteinExistence type="predicted"/>
<evidence type="ECO:0000313" key="1">
    <source>
        <dbReference type="EMBL" id="MDX8416557.1"/>
    </source>
</evidence>
<accession>A0ABU4WJ30</accession>
<evidence type="ECO:0000313" key="2">
    <source>
        <dbReference type="Proteomes" id="UP001285244"/>
    </source>
</evidence>